<dbReference type="Proteomes" id="UP000276634">
    <property type="component" value="Unassembled WGS sequence"/>
</dbReference>
<evidence type="ECO:0000313" key="1">
    <source>
        <dbReference type="EMBL" id="ROR34748.1"/>
    </source>
</evidence>
<dbReference type="AlphaFoldDB" id="A0A3N1Y8C7"/>
<proteinExistence type="predicted"/>
<dbReference type="OrthoDB" id="3174978at2"/>
<keyword evidence="2" id="KW-1185">Reference proteome</keyword>
<comment type="caution">
    <text evidence="1">The sequence shown here is derived from an EMBL/GenBank/DDBJ whole genome shotgun (WGS) entry which is preliminary data.</text>
</comment>
<dbReference type="EMBL" id="RJVI01000001">
    <property type="protein sequence ID" value="ROR34748.1"/>
    <property type="molecule type" value="Genomic_DNA"/>
</dbReference>
<gene>
    <name evidence="1" type="ORF">EDC57_0652</name>
</gene>
<dbReference type="Pfam" id="PF07295">
    <property type="entry name" value="DUF1451"/>
    <property type="match status" value="1"/>
</dbReference>
<sequence length="180" mass="20552">MSGEGREPDRLGTAYHRMVERVRGMLERAEHETAPTLRQLLERAKERAVELGELTREEAEELADYVRRDLQHAARYVAETGRGLADWLRFDLQYLEERLAEMLPLVVDRTRLELERLAEQAREATVWHTGEVTGPGTLVCTACGETLQFRRAGRIPPCPRCHGTRFRRPDDEDGVEADGG</sequence>
<dbReference type="InterPro" id="IPR009912">
    <property type="entry name" value="DUF1451"/>
</dbReference>
<protein>
    <submittedName>
        <fullName evidence="1">Zinc ribbon family protein</fullName>
    </submittedName>
</protein>
<evidence type="ECO:0000313" key="2">
    <source>
        <dbReference type="Proteomes" id="UP000276634"/>
    </source>
</evidence>
<dbReference type="RefSeq" id="WP_123400175.1">
    <property type="nucleotide sequence ID" value="NZ_RJVI01000001.1"/>
</dbReference>
<accession>A0A3N1Y8C7</accession>
<reference evidence="1 2" key="1">
    <citation type="submission" date="2018-11" db="EMBL/GenBank/DDBJ databases">
        <title>Genomic Encyclopedia of Type Strains, Phase IV (KMG-IV): sequencing the most valuable type-strain genomes for metagenomic binning, comparative biology and taxonomic classification.</title>
        <authorList>
            <person name="Goeker M."/>
        </authorList>
    </citation>
    <scope>NUCLEOTIDE SEQUENCE [LARGE SCALE GENOMIC DNA]</scope>
    <source>
        <strain evidence="1 2">DSM 100275</strain>
    </source>
</reference>
<organism evidence="1 2">
    <name type="scientific">Inmirania thermothiophila</name>
    <dbReference type="NCBI Taxonomy" id="1750597"/>
    <lineage>
        <taxon>Bacteria</taxon>
        <taxon>Pseudomonadati</taxon>
        <taxon>Pseudomonadota</taxon>
        <taxon>Gammaproteobacteria</taxon>
        <taxon>Chromatiales</taxon>
        <taxon>Ectothiorhodospiraceae</taxon>
        <taxon>Inmirania</taxon>
    </lineage>
</organism>
<name>A0A3N1Y8C7_9GAMM</name>